<proteinExistence type="predicted"/>
<feature type="region of interest" description="Disordered" evidence="2">
    <location>
        <begin position="511"/>
        <end position="540"/>
    </location>
</feature>
<feature type="compositionally biased region" description="Low complexity" evidence="2">
    <location>
        <begin position="387"/>
        <end position="402"/>
    </location>
</feature>
<feature type="compositionally biased region" description="Polar residues" evidence="2">
    <location>
        <begin position="588"/>
        <end position="600"/>
    </location>
</feature>
<dbReference type="Proteomes" id="UP000737018">
    <property type="component" value="Unassembled WGS sequence"/>
</dbReference>
<dbReference type="Pfam" id="PF10198">
    <property type="entry name" value="Ada3"/>
    <property type="match status" value="1"/>
</dbReference>
<feature type="region of interest" description="Disordered" evidence="2">
    <location>
        <begin position="367"/>
        <end position="480"/>
    </location>
</feature>
<organism evidence="3 4">
    <name type="scientific">Castanea mollissima</name>
    <name type="common">Chinese chestnut</name>
    <dbReference type="NCBI Taxonomy" id="60419"/>
    <lineage>
        <taxon>Eukaryota</taxon>
        <taxon>Viridiplantae</taxon>
        <taxon>Streptophyta</taxon>
        <taxon>Embryophyta</taxon>
        <taxon>Tracheophyta</taxon>
        <taxon>Spermatophyta</taxon>
        <taxon>Magnoliopsida</taxon>
        <taxon>eudicotyledons</taxon>
        <taxon>Gunneridae</taxon>
        <taxon>Pentapetalae</taxon>
        <taxon>rosids</taxon>
        <taxon>fabids</taxon>
        <taxon>Fagales</taxon>
        <taxon>Fagaceae</taxon>
        <taxon>Castanea</taxon>
    </lineage>
</organism>
<feature type="compositionally biased region" description="Basic and acidic residues" evidence="2">
    <location>
        <begin position="1190"/>
        <end position="1201"/>
    </location>
</feature>
<dbReference type="EMBL" id="JRKL02012968">
    <property type="protein sequence ID" value="KAF3943347.1"/>
    <property type="molecule type" value="Genomic_DNA"/>
</dbReference>
<keyword evidence="1" id="KW-0175">Coiled coil</keyword>
<evidence type="ECO:0000256" key="1">
    <source>
        <dbReference type="SAM" id="Coils"/>
    </source>
</evidence>
<feature type="compositionally biased region" description="Polar residues" evidence="2">
    <location>
        <begin position="367"/>
        <end position="376"/>
    </location>
</feature>
<feature type="region of interest" description="Disordered" evidence="2">
    <location>
        <begin position="574"/>
        <end position="660"/>
    </location>
</feature>
<feature type="compositionally biased region" description="Low complexity" evidence="2">
    <location>
        <begin position="607"/>
        <end position="618"/>
    </location>
</feature>
<feature type="compositionally biased region" description="Basic and acidic residues" evidence="2">
    <location>
        <begin position="808"/>
        <end position="817"/>
    </location>
</feature>
<dbReference type="PANTHER" id="PTHR31115:SF2">
    <property type="entry name" value="OS05G0107300 PROTEIN"/>
    <property type="match status" value="1"/>
</dbReference>
<feature type="compositionally biased region" description="Polar residues" evidence="2">
    <location>
        <begin position="819"/>
        <end position="831"/>
    </location>
</feature>
<evidence type="ECO:0000313" key="3">
    <source>
        <dbReference type="EMBL" id="KAF3943347.1"/>
    </source>
</evidence>
<gene>
    <name evidence="3" type="ORF">CMV_030089</name>
</gene>
<feature type="compositionally biased region" description="Basic and acidic residues" evidence="2">
    <location>
        <begin position="338"/>
        <end position="347"/>
    </location>
</feature>
<protein>
    <submittedName>
        <fullName evidence="3">Uncharacterized protein</fullName>
    </submittedName>
</protein>
<evidence type="ECO:0000313" key="4">
    <source>
        <dbReference type="Proteomes" id="UP000737018"/>
    </source>
</evidence>
<reference evidence="3" key="1">
    <citation type="submission" date="2020-03" db="EMBL/GenBank/DDBJ databases">
        <title>Castanea mollissima Vanexum genome sequencing.</title>
        <authorList>
            <person name="Staton M."/>
        </authorList>
    </citation>
    <scope>NUCLEOTIDE SEQUENCE</scope>
    <source>
        <tissue evidence="3">Leaf</tissue>
    </source>
</reference>
<feature type="compositionally biased region" description="Polar residues" evidence="2">
    <location>
        <begin position="1232"/>
        <end position="1244"/>
    </location>
</feature>
<feature type="compositionally biased region" description="Polar residues" evidence="2">
    <location>
        <begin position="1172"/>
        <end position="1185"/>
    </location>
</feature>
<feature type="compositionally biased region" description="Polar residues" evidence="2">
    <location>
        <begin position="53"/>
        <end position="63"/>
    </location>
</feature>
<feature type="compositionally biased region" description="Polar residues" evidence="2">
    <location>
        <begin position="462"/>
        <end position="478"/>
    </location>
</feature>
<feature type="compositionally biased region" description="Polar residues" evidence="2">
    <location>
        <begin position="416"/>
        <end position="430"/>
    </location>
</feature>
<comment type="caution">
    <text evidence="3">The sequence shown here is derived from an EMBL/GenBank/DDBJ whole genome shotgun (WGS) entry which is preliminary data.</text>
</comment>
<feature type="compositionally biased region" description="Basic and acidic residues" evidence="2">
    <location>
        <begin position="832"/>
        <end position="846"/>
    </location>
</feature>
<feature type="coiled-coil region" evidence="1">
    <location>
        <begin position="962"/>
        <end position="989"/>
    </location>
</feature>
<feature type="region of interest" description="Disordered" evidence="2">
    <location>
        <begin position="1172"/>
        <end position="1247"/>
    </location>
</feature>
<feature type="region of interest" description="Disordered" evidence="2">
    <location>
        <begin position="313"/>
        <end position="348"/>
    </location>
</feature>
<accession>A0A8J4V3F6</accession>
<feature type="region of interest" description="Disordered" evidence="2">
    <location>
        <begin position="805"/>
        <end position="848"/>
    </location>
</feature>
<dbReference type="PANTHER" id="PTHR31115">
    <property type="entry name" value="OS05G0107300 PROTEIN"/>
    <property type="match status" value="1"/>
</dbReference>
<evidence type="ECO:0000256" key="2">
    <source>
        <dbReference type="SAM" id="MobiDB-lite"/>
    </source>
</evidence>
<keyword evidence="4" id="KW-1185">Reference proteome</keyword>
<sequence>MAGNVRFESCSASPEEFAFGGNYTNGQRGSYTGASLDRSGSFREDGESHVFGSITNSRGSATSMGDLPPLSECLMLDFIKMGDQKYPRSGELRRLLGISFGNSVEDNSFGAAHSKPPVATEDLKRFKASVRDASDKARGRAKKLESSLNKLNKYCEALNSKKQQRSDMTNERSGGSNLLKMGNQIQRTPTDLAQILEDRPKNVVLNKRVRSSVAEIRAEGRNNSFSRQPLVIGKDRDILKDVGDGSDIVEEKIRRLPVGGETWDRKMRRKRSMGTVSTRSIDGDVEPKRVMHHKFNNESVLQSSDVQVFRSGSSSVSSSVNKLDGTSLPASSSARAISKNEWDKASLSRDSVALSKERIIAKGNNKLNSCEDNSIVSPYPLTKGKAPRAPRSSPAMAGSSSPNLPRSSGVPEVCEQPTSISKFHSVNGTNNRKRPVPTGSSSPPMAQWVGQRPQKISRTRRTNLVSPVSSNDEVQISSEGGLPSDLGAKVTSIGSNGLLLARNNIKQFRVKHEHVSSPARLSESEETGASENLESRSNDKGLGKFEVDEIAINSLQNVVPPILFTKKNKLLNKEETGDGVRRQGRSGRGTSVSRAINSPITEKLEASASTKPPRSTRPSSEKSGSKSGRPPVKKFSDRKAFTRLGHMSTGGSPDLTGESDNDREELLEAAHFASNARYLACSSPFWKQMEPIFASVSLEDASYLKQQLKLTEENHERLFQILGHGNNVLGAPEHGKNFLSQALDSGERQRSLQEQNVSNGLIKTGSVNDGYQYIGTVGKFDSERMTKVTPLYQRVLSALIEEEETKEFEENNGERDMSYQYSGNDSPNDTSLHIDGDHTNRAKTESESESMLSLQTQRQCAVNRFSCNGSTNCTRGTSIHNKLSNGNLFQGDNGFLHSNIEMFPLFSEYGVDEPLAEDKNASGIYPVDCRYDQMCLEDKILLELQSVGLYPETVPDLADGDDEQINQDIVELQKELRQQVDKNKVHLNKMIKAIDEGKEMEERAPEQVAMDRLVELAYRKQLATKGSSASKGGVTRVSKQVASAFMKRTLSRCRQFEDTGKSCFTEPPLRDVIFAAPPFGNAEESMNCNGSTVAINLPLETESSQPEPGKSGSFLSRAERHDIFSDKTGSGSFDVFGNLTYPSDHEFAKTGPIFNRGKKKEVLLDDVGGNASSRALSTLSNTQVGGTKGKRSERERDKDTLGRSSVAKASRTSQGNFKGERKTKTKPKQKIAQLSTSVTGSVNKDSSKEIKEPLDFANLQLPELDPLELGGPQDISSWLNIDDDTLQDHDTEGLDIPMDDLSDLIMIP</sequence>
<name>A0A8J4V3F6_9ROSI</name>
<dbReference type="OrthoDB" id="1915143at2759"/>
<feature type="region of interest" description="Disordered" evidence="2">
    <location>
        <begin position="34"/>
        <end position="63"/>
    </location>
</feature>
<feature type="region of interest" description="Disordered" evidence="2">
    <location>
        <begin position="160"/>
        <end position="179"/>
    </location>
</feature>
<dbReference type="InterPro" id="IPR019340">
    <property type="entry name" value="Histone_AcTrfase_su3"/>
</dbReference>